<proteinExistence type="predicted"/>
<evidence type="ECO:0000313" key="2">
    <source>
        <dbReference type="Proteomes" id="UP000828941"/>
    </source>
</evidence>
<dbReference type="EMBL" id="CM039439">
    <property type="protein sequence ID" value="KAI4297994.1"/>
    <property type="molecule type" value="Genomic_DNA"/>
</dbReference>
<sequence>MSRQIPRPTGKPATFTSRRPPPAAQNALIRDPETELNRIVTFKKCLLKIKERRSIFPRSSSVKPTILFSK</sequence>
<keyword evidence="2" id="KW-1185">Reference proteome</keyword>
<organism evidence="1 2">
    <name type="scientific">Bauhinia variegata</name>
    <name type="common">Purple orchid tree</name>
    <name type="synonym">Phanera variegata</name>
    <dbReference type="NCBI Taxonomy" id="167791"/>
    <lineage>
        <taxon>Eukaryota</taxon>
        <taxon>Viridiplantae</taxon>
        <taxon>Streptophyta</taxon>
        <taxon>Embryophyta</taxon>
        <taxon>Tracheophyta</taxon>
        <taxon>Spermatophyta</taxon>
        <taxon>Magnoliopsida</taxon>
        <taxon>eudicotyledons</taxon>
        <taxon>Gunneridae</taxon>
        <taxon>Pentapetalae</taxon>
        <taxon>rosids</taxon>
        <taxon>fabids</taxon>
        <taxon>Fabales</taxon>
        <taxon>Fabaceae</taxon>
        <taxon>Cercidoideae</taxon>
        <taxon>Cercideae</taxon>
        <taxon>Bauhiniinae</taxon>
        <taxon>Bauhinia</taxon>
    </lineage>
</organism>
<name>A0ACB9KLM5_BAUVA</name>
<accession>A0ACB9KLM5</accession>
<comment type="caution">
    <text evidence="1">The sequence shown here is derived from an EMBL/GenBank/DDBJ whole genome shotgun (WGS) entry which is preliminary data.</text>
</comment>
<evidence type="ECO:0000313" key="1">
    <source>
        <dbReference type="EMBL" id="KAI4297994.1"/>
    </source>
</evidence>
<gene>
    <name evidence="1" type="ORF">L6164_037848</name>
</gene>
<reference evidence="1 2" key="1">
    <citation type="journal article" date="2022" name="DNA Res.">
        <title>Chromosomal-level genome assembly of the orchid tree Bauhinia variegata (Leguminosae; Cercidoideae) supports the allotetraploid origin hypothesis of Bauhinia.</title>
        <authorList>
            <person name="Zhong Y."/>
            <person name="Chen Y."/>
            <person name="Zheng D."/>
            <person name="Pang J."/>
            <person name="Liu Y."/>
            <person name="Luo S."/>
            <person name="Meng S."/>
            <person name="Qian L."/>
            <person name="Wei D."/>
            <person name="Dai S."/>
            <person name="Zhou R."/>
        </authorList>
    </citation>
    <scope>NUCLEOTIDE SEQUENCE [LARGE SCALE GENOMIC DNA]</scope>
    <source>
        <strain evidence="1">BV-YZ2020</strain>
    </source>
</reference>
<dbReference type="Proteomes" id="UP000828941">
    <property type="component" value="Chromosome 14"/>
</dbReference>
<protein>
    <submittedName>
        <fullName evidence="1">Uncharacterized protein</fullName>
    </submittedName>
</protein>